<sequence>MAESKLKIVLNIVTYAKRQKVKKEVLAELLYLTPCRPNQLITTDLLVLLKPLVEETNTYKLLQIISLN</sequence>
<reference evidence="1 2" key="1">
    <citation type="journal article" date="2018" name="Sci. Rep.">
        <title>Genomic signatures of local adaptation to the degree of environmental predictability in rotifers.</title>
        <authorList>
            <person name="Franch-Gras L."/>
            <person name="Hahn C."/>
            <person name="Garcia-Roger E.M."/>
            <person name="Carmona M.J."/>
            <person name="Serra M."/>
            <person name="Gomez A."/>
        </authorList>
    </citation>
    <scope>NUCLEOTIDE SEQUENCE [LARGE SCALE GENOMIC DNA]</scope>
    <source>
        <strain evidence="1">HYR1</strain>
    </source>
</reference>
<evidence type="ECO:0000313" key="2">
    <source>
        <dbReference type="Proteomes" id="UP000276133"/>
    </source>
</evidence>
<proteinExistence type="predicted"/>
<accession>A0A3M7RT43</accession>
<name>A0A3M7RT43_BRAPC</name>
<comment type="caution">
    <text evidence="1">The sequence shown here is derived from an EMBL/GenBank/DDBJ whole genome shotgun (WGS) entry which is preliminary data.</text>
</comment>
<dbReference type="Proteomes" id="UP000276133">
    <property type="component" value="Unassembled WGS sequence"/>
</dbReference>
<dbReference type="EMBL" id="REGN01002737">
    <property type="protein sequence ID" value="RNA26477.1"/>
    <property type="molecule type" value="Genomic_DNA"/>
</dbReference>
<protein>
    <submittedName>
        <fullName evidence="1">Uncharacterized protein</fullName>
    </submittedName>
</protein>
<keyword evidence="2" id="KW-1185">Reference proteome</keyword>
<evidence type="ECO:0000313" key="1">
    <source>
        <dbReference type="EMBL" id="RNA26477.1"/>
    </source>
</evidence>
<dbReference type="AlphaFoldDB" id="A0A3M7RT43"/>
<organism evidence="1 2">
    <name type="scientific">Brachionus plicatilis</name>
    <name type="common">Marine rotifer</name>
    <name type="synonym">Brachionus muelleri</name>
    <dbReference type="NCBI Taxonomy" id="10195"/>
    <lineage>
        <taxon>Eukaryota</taxon>
        <taxon>Metazoa</taxon>
        <taxon>Spiralia</taxon>
        <taxon>Gnathifera</taxon>
        <taxon>Rotifera</taxon>
        <taxon>Eurotatoria</taxon>
        <taxon>Monogononta</taxon>
        <taxon>Pseudotrocha</taxon>
        <taxon>Ploima</taxon>
        <taxon>Brachionidae</taxon>
        <taxon>Brachionus</taxon>
    </lineage>
</organism>
<gene>
    <name evidence="1" type="ORF">BpHYR1_017682</name>
</gene>
<dbReference type="OrthoDB" id="10030726at2759"/>